<keyword evidence="3" id="KW-1185">Reference proteome</keyword>
<accession>A0AAV4WUS8</accession>
<feature type="region of interest" description="Disordered" evidence="1">
    <location>
        <begin position="1"/>
        <end position="26"/>
    </location>
</feature>
<gene>
    <name evidence="2" type="ORF">CDAR_468311</name>
</gene>
<feature type="compositionally biased region" description="Polar residues" evidence="1">
    <location>
        <begin position="11"/>
        <end position="26"/>
    </location>
</feature>
<name>A0AAV4WUS8_9ARAC</name>
<comment type="caution">
    <text evidence="2">The sequence shown here is derived from an EMBL/GenBank/DDBJ whole genome shotgun (WGS) entry which is preliminary data.</text>
</comment>
<dbReference type="Proteomes" id="UP001054837">
    <property type="component" value="Unassembled WGS sequence"/>
</dbReference>
<evidence type="ECO:0000313" key="2">
    <source>
        <dbReference type="EMBL" id="GIY86680.1"/>
    </source>
</evidence>
<dbReference type="EMBL" id="BPLQ01015235">
    <property type="protein sequence ID" value="GIY86680.1"/>
    <property type="molecule type" value="Genomic_DNA"/>
</dbReference>
<protein>
    <submittedName>
        <fullName evidence="2">Uncharacterized protein</fullName>
    </submittedName>
</protein>
<sequence>MEHKTKANVPRMTSHSSPGQTSWGPRSGSNRLEVFFDFYSLVGLAIKKLLGFFPPHIELNPGVQDSDRRKKKITLKDGQKLSARIIQHLGFVSTKGSLL</sequence>
<dbReference type="AlphaFoldDB" id="A0AAV4WUS8"/>
<proteinExistence type="predicted"/>
<reference evidence="2 3" key="1">
    <citation type="submission" date="2021-06" db="EMBL/GenBank/DDBJ databases">
        <title>Caerostris darwini draft genome.</title>
        <authorList>
            <person name="Kono N."/>
            <person name="Arakawa K."/>
        </authorList>
    </citation>
    <scope>NUCLEOTIDE SEQUENCE [LARGE SCALE GENOMIC DNA]</scope>
</reference>
<evidence type="ECO:0000313" key="3">
    <source>
        <dbReference type="Proteomes" id="UP001054837"/>
    </source>
</evidence>
<evidence type="ECO:0000256" key="1">
    <source>
        <dbReference type="SAM" id="MobiDB-lite"/>
    </source>
</evidence>
<organism evidence="2 3">
    <name type="scientific">Caerostris darwini</name>
    <dbReference type="NCBI Taxonomy" id="1538125"/>
    <lineage>
        <taxon>Eukaryota</taxon>
        <taxon>Metazoa</taxon>
        <taxon>Ecdysozoa</taxon>
        <taxon>Arthropoda</taxon>
        <taxon>Chelicerata</taxon>
        <taxon>Arachnida</taxon>
        <taxon>Araneae</taxon>
        <taxon>Araneomorphae</taxon>
        <taxon>Entelegynae</taxon>
        <taxon>Araneoidea</taxon>
        <taxon>Araneidae</taxon>
        <taxon>Caerostris</taxon>
    </lineage>
</organism>